<evidence type="ECO:0000256" key="1">
    <source>
        <dbReference type="ARBA" id="ARBA00008950"/>
    </source>
</evidence>
<organism evidence="4 5">
    <name type="scientific">Guptibacillus hwajinpoensis</name>
    <dbReference type="NCBI Taxonomy" id="208199"/>
    <lineage>
        <taxon>Bacteria</taxon>
        <taxon>Bacillati</taxon>
        <taxon>Bacillota</taxon>
        <taxon>Bacilli</taxon>
        <taxon>Bacillales</taxon>
        <taxon>Guptibacillaceae</taxon>
        <taxon>Guptibacillus</taxon>
    </lineage>
</organism>
<dbReference type="GO" id="GO:0016787">
    <property type="term" value="F:hydrolase activity"/>
    <property type="evidence" value="ECO:0007669"/>
    <property type="project" value="UniProtKB-UniRule"/>
</dbReference>
<dbReference type="SUPFAM" id="SSF56300">
    <property type="entry name" value="Metallo-dependent phosphatases"/>
    <property type="match status" value="1"/>
</dbReference>
<dbReference type="STRING" id="157733.AB986_04140"/>
<dbReference type="Pfam" id="PF12850">
    <property type="entry name" value="Metallophos_2"/>
    <property type="match status" value="1"/>
</dbReference>
<comment type="cofactor">
    <cofactor evidence="2">
        <name>a divalent metal cation</name>
        <dbReference type="ChEBI" id="CHEBI:60240"/>
    </cofactor>
</comment>
<dbReference type="EMBL" id="LELK01000001">
    <property type="protein sequence ID" value="KMM38496.1"/>
    <property type="molecule type" value="Genomic_DNA"/>
</dbReference>
<comment type="similarity">
    <text evidence="1 2">Belongs to the metallophosphoesterase superfamily. YfcE family.</text>
</comment>
<keyword evidence="2" id="KW-0479">Metal-binding</keyword>
<feature type="domain" description="Calcineurin-like phosphoesterase" evidence="3">
    <location>
        <begin position="5"/>
        <end position="153"/>
    </location>
</feature>
<dbReference type="InterPro" id="IPR029052">
    <property type="entry name" value="Metallo-depent_PP-like"/>
</dbReference>
<dbReference type="NCBIfam" id="TIGR00040">
    <property type="entry name" value="yfcE"/>
    <property type="match status" value="1"/>
</dbReference>
<keyword evidence="5" id="KW-1185">Reference proteome</keyword>
<sequence length="171" mass="19678">MKEVKVIVVGDTHMPRMAKQLPERLLSELSNAELIIHVGDWQTREVYEQLKQFAPVEGVYGNVDEPFFHDHFHSTLVLNLAGHRIGVTHGHGKGKTTEKRAFEQLSDQDVELILFGHSHIPLHKEYEGTVLFNPGSPTDKRRQSHYSFGKLTIYKDEPIQIKHIFFAEKNQ</sequence>
<dbReference type="Proteomes" id="UP000035996">
    <property type="component" value="Unassembled WGS sequence"/>
</dbReference>
<evidence type="ECO:0000313" key="4">
    <source>
        <dbReference type="EMBL" id="KMM38496.1"/>
    </source>
</evidence>
<dbReference type="PANTHER" id="PTHR11124">
    <property type="entry name" value="VACUOLAR SORTING PROTEIN VPS29"/>
    <property type="match status" value="1"/>
</dbReference>
<dbReference type="InterPro" id="IPR000979">
    <property type="entry name" value="Phosphodiesterase_MJ0936/Vps29"/>
</dbReference>
<accession>A0A0J6CQF8</accession>
<evidence type="ECO:0000259" key="3">
    <source>
        <dbReference type="Pfam" id="PF12850"/>
    </source>
</evidence>
<evidence type="ECO:0000256" key="2">
    <source>
        <dbReference type="RuleBase" id="RU362039"/>
    </source>
</evidence>
<dbReference type="GO" id="GO:0046872">
    <property type="term" value="F:metal ion binding"/>
    <property type="evidence" value="ECO:0007669"/>
    <property type="project" value="UniProtKB-KW"/>
</dbReference>
<dbReference type="PATRIC" id="fig|157733.3.peg.3058"/>
<dbReference type="AlphaFoldDB" id="A0A0J6CQF8"/>
<proteinExistence type="inferred from homology"/>
<dbReference type="RefSeq" id="WP_048309612.1">
    <property type="nucleotide sequence ID" value="NZ_CP119526.1"/>
</dbReference>
<gene>
    <name evidence="4" type="ORF">AB986_04140</name>
</gene>
<dbReference type="Gene3D" id="3.60.21.10">
    <property type="match status" value="1"/>
</dbReference>
<reference evidence="4" key="1">
    <citation type="submission" date="2015-06" db="EMBL/GenBank/DDBJ databases">
        <authorList>
            <person name="Liu B."/>
            <person name="Wang J."/>
            <person name="Zhu Y."/>
            <person name="Liu G."/>
            <person name="Chen Q."/>
            <person name="Zheng C."/>
            <person name="Che J."/>
            <person name="Ge C."/>
            <person name="Shi H."/>
            <person name="Pan Z."/>
            <person name="Liu X."/>
        </authorList>
    </citation>
    <scope>NUCLEOTIDE SEQUENCE [LARGE SCALE GENOMIC DNA]</scope>
    <source>
        <strain evidence="4">DSM 16346</strain>
    </source>
</reference>
<name>A0A0J6CQF8_9BACL</name>
<protein>
    <recommendedName>
        <fullName evidence="2">Phosphoesterase</fullName>
        <ecNumber evidence="2">3.1.4.-</ecNumber>
    </recommendedName>
</protein>
<dbReference type="InterPro" id="IPR024654">
    <property type="entry name" value="Calcineurin-like_PHP_lpxH"/>
</dbReference>
<evidence type="ECO:0000313" key="5">
    <source>
        <dbReference type="Proteomes" id="UP000035996"/>
    </source>
</evidence>
<comment type="caution">
    <text evidence="4">The sequence shown here is derived from an EMBL/GenBank/DDBJ whole genome shotgun (WGS) entry which is preliminary data.</text>
</comment>
<dbReference type="EC" id="3.1.4.-" evidence="2"/>